<organism evidence="1 2">
    <name type="scientific">Spiromyces aspiralis</name>
    <dbReference type="NCBI Taxonomy" id="68401"/>
    <lineage>
        <taxon>Eukaryota</taxon>
        <taxon>Fungi</taxon>
        <taxon>Fungi incertae sedis</taxon>
        <taxon>Zoopagomycota</taxon>
        <taxon>Kickxellomycotina</taxon>
        <taxon>Kickxellomycetes</taxon>
        <taxon>Kickxellales</taxon>
        <taxon>Kickxellaceae</taxon>
        <taxon>Spiromyces</taxon>
    </lineage>
</organism>
<gene>
    <name evidence="1" type="primary">PSF1</name>
    <name evidence="1" type="ORF">EV182_001053</name>
</gene>
<protein>
    <submittedName>
        <fullName evidence="1">DNA replication protein psf1</fullName>
    </submittedName>
</protein>
<dbReference type="Proteomes" id="UP001145114">
    <property type="component" value="Unassembled WGS sequence"/>
</dbReference>
<reference evidence="1" key="1">
    <citation type="submission" date="2022-06" db="EMBL/GenBank/DDBJ databases">
        <title>Phylogenomic reconstructions and comparative analyses of Kickxellomycotina fungi.</title>
        <authorList>
            <person name="Reynolds N.K."/>
            <person name="Stajich J.E."/>
            <person name="Barry K."/>
            <person name="Grigoriev I.V."/>
            <person name="Crous P."/>
            <person name="Smith M.E."/>
        </authorList>
    </citation>
    <scope>NUCLEOTIDE SEQUENCE</scope>
    <source>
        <strain evidence="1">RSA 2271</strain>
    </source>
</reference>
<evidence type="ECO:0000313" key="1">
    <source>
        <dbReference type="EMBL" id="KAJ1679920.1"/>
    </source>
</evidence>
<sequence>MLGSEGLKLLHEAKRTTPEHLPVYNESQVRVVVREIRALWEEIEAIITRLPEAGATPAAAAASSSAFSQDSSTNPARTPPTQSSLVTTATNVIGHSMSFLYNNSDPGGRLTSQGSVMTHATTAAAETASLNAELLLYQLAIHHNKRILMAYHHQRLKYLMPLVWAFRGSSSLVPQQIKDKMSSAERSFLSTYAKNLQSYQSELEHDYCDYDIDLDLTTSIEHPPRDLFIEVRVVKDCGEVQTEFGMVNLEQGSQHYLRRSDVEHLIAQGYLQHIN</sequence>
<evidence type="ECO:0000313" key="2">
    <source>
        <dbReference type="Proteomes" id="UP001145114"/>
    </source>
</evidence>
<comment type="caution">
    <text evidence="1">The sequence shown here is derived from an EMBL/GenBank/DDBJ whole genome shotgun (WGS) entry which is preliminary data.</text>
</comment>
<dbReference type="EMBL" id="JAMZIH010000116">
    <property type="protein sequence ID" value="KAJ1679920.1"/>
    <property type="molecule type" value="Genomic_DNA"/>
</dbReference>
<name>A0ACC1HV66_9FUNG</name>
<proteinExistence type="predicted"/>
<accession>A0ACC1HV66</accession>
<keyword evidence="2" id="KW-1185">Reference proteome</keyword>